<name>A0A9P6CEN8_9AGAR</name>
<comment type="caution">
    <text evidence="2">The sequence shown here is derived from an EMBL/GenBank/DDBJ whole genome shotgun (WGS) entry which is preliminary data.</text>
</comment>
<keyword evidence="1" id="KW-0812">Transmembrane</keyword>
<evidence type="ECO:0000313" key="2">
    <source>
        <dbReference type="EMBL" id="KAF9458168.1"/>
    </source>
</evidence>
<proteinExistence type="predicted"/>
<feature type="transmembrane region" description="Helical" evidence="1">
    <location>
        <begin position="7"/>
        <end position="29"/>
    </location>
</feature>
<keyword evidence="1" id="KW-1133">Transmembrane helix</keyword>
<dbReference type="OrthoDB" id="3046318at2759"/>
<evidence type="ECO:0000313" key="3">
    <source>
        <dbReference type="Proteomes" id="UP000807353"/>
    </source>
</evidence>
<evidence type="ECO:0000256" key="1">
    <source>
        <dbReference type="SAM" id="Phobius"/>
    </source>
</evidence>
<organism evidence="2 3">
    <name type="scientific">Collybia nuda</name>
    <dbReference type="NCBI Taxonomy" id="64659"/>
    <lineage>
        <taxon>Eukaryota</taxon>
        <taxon>Fungi</taxon>
        <taxon>Dikarya</taxon>
        <taxon>Basidiomycota</taxon>
        <taxon>Agaricomycotina</taxon>
        <taxon>Agaricomycetes</taxon>
        <taxon>Agaricomycetidae</taxon>
        <taxon>Agaricales</taxon>
        <taxon>Tricholomatineae</taxon>
        <taxon>Clitocybaceae</taxon>
        <taxon>Collybia</taxon>
    </lineage>
</organism>
<protein>
    <submittedName>
        <fullName evidence="2">Uncharacterized protein</fullName>
    </submittedName>
</protein>
<reference evidence="2" key="1">
    <citation type="submission" date="2020-11" db="EMBL/GenBank/DDBJ databases">
        <authorList>
            <consortium name="DOE Joint Genome Institute"/>
            <person name="Ahrendt S."/>
            <person name="Riley R."/>
            <person name="Andreopoulos W."/>
            <person name="Labutti K."/>
            <person name="Pangilinan J."/>
            <person name="Ruiz-Duenas F.J."/>
            <person name="Barrasa J.M."/>
            <person name="Sanchez-Garcia M."/>
            <person name="Camarero S."/>
            <person name="Miyauchi S."/>
            <person name="Serrano A."/>
            <person name="Linde D."/>
            <person name="Babiker R."/>
            <person name="Drula E."/>
            <person name="Ayuso-Fernandez I."/>
            <person name="Pacheco R."/>
            <person name="Padilla G."/>
            <person name="Ferreira P."/>
            <person name="Barriuso J."/>
            <person name="Kellner H."/>
            <person name="Castanera R."/>
            <person name="Alfaro M."/>
            <person name="Ramirez L."/>
            <person name="Pisabarro A.G."/>
            <person name="Kuo A."/>
            <person name="Tritt A."/>
            <person name="Lipzen A."/>
            <person name="He G."/>
            <person name="Yan M."/>
            <person name="Ng V."/>
            <person name="Cullen D."/>
            <person name="Martin F."/>
            <person name="Rosso M.-N."/>
            <person name="Henrissat B."/>
            <person name="Hibbett D."/>
            <person name="Martinez A.T."/>
            <person name="Grigoriev I.V."/>
        </authorList>
    </citation>
    <scope>NUCLEOTIDE SEQUENCE</scope>
    <source>
        <strain evidence="2">CBS 247.69</strain>
    </source>
</reference>
<feature type="transmembrane region" description="Helical" evidence="1">
    <location>
        <begin position="35"/>
        <end position="61"/>
    </location>
</feature>
<dbReference type="AlphaFoldDB" id="A0A9P6CEN8"/>
<dbReference type="Proteomes" id="UP000807353">
    <property type="component" value="Unassembled WGS sequence"/>
</dbReference>
<keyword evidence="1" id="KW-0472">Membrane</keyword>
<sequence length="92" mass="9942">MMATRIGIFTVALSIAIVICVLYSLFPMIGGSLDVLFSIIPVSAAVIFGTQRDLLQIWLFWKPRGKPTEMSVTTSEASAAFTSYGNMCVSTS</sequence>
<accession>A0A9P6CEN8</accession>
<keyword evidence="3" id="KW-1185">Reference proteome</keyword>
<gene>
    <name evidence="2" type="ORF">BDZ94DRAFT_144804</name>
</gene>
<dbReference type="EMBL" id="MU150348">
    <property type="protein sequence ID" value="KAF9458168.1"/>
    <property type="molecule type" value="Genomic_DNA"/>
</dbReference>